<proteinExistence type="predicted"/>
<sequence length="364" mass="41590">MEYHRKQMNQYLCHGYIAEEIFKEIGTVRVKRRNEFSSGNSIPDFLGEQNITVHDKLLSDEGSLKYKDWLHRTTTLDDIYRHYSPSNTFNKKHEVYEDSESEGDIEEFEGEISGYSVPSPISTGKIGKPGGYSYPSYGIPLNGAPPLSHNHRFVPAIHEQHIYLPSQHNNEDEHPIYHEKDKGHDLSIKDFFEIALTALAFLSFGLFVIQLLMNITAPMMTTTTTASTVVASIDQRFRRHVLDAPSLAYAEGNAEIDELAHRVLRSIEAALVAPADSGNCLRRILCEDNRYSRNTQGGQRIWIPAWSMSMSWTAGRMLNQNPWSAMLDSVKASVLGLGRAKCETLYPDCDLRRERVKRRRRRRK</sequence>
<accession>A0AAJ6YP23</accession>
<evidence type="ECO:0000256" key="1">
    <source>
        <dbReference type="SAM" id="Phobius"/>
    </source>
</evidence>
<keyword evidence="1" id="KW-1133">Transmembrane helix</keyword>
<feature type="transmembrane region" description="Helical" evidence="1">
    <location>
        <begin position="191"/>
        <end position="213"/>
    </location>
</feature>
<dbReference type="Proteomes" id="UP000695007">
    <property type="component" value="Unplaced"/>
</dbReference>
<keyword evidence="1" id="KW-0472">Membrane</keyword>
<gene>
    <name evidence="3" type="primary">LOC105365210</name>
</gene>
<organism evidence="2 3">
    <name type="scientific">Ceratosolen solmsi marchali</name>
    <dbReference type="NCBI Taxonomy" id="326594"/>
    <lineage>
        <taxon>Eukaryota</taxon>
        <taxon>Metazoa</taxon>
        <taxon>Ecdysozoa</taxon>
        <taxon>Arthropoda</taxon>
        <taxon>Hexapoda</taxon>
        <taxon>Insecta</taxon>
        <taxon>Pterygota</taxon>
        <taxon>Neoptera</taxon>
        <taxon>Endopterygota</taxon>
        <taxon>Hymenoptera</taxon>
        <taxon>Apocrita</taxon>
        <taxon>Proctotrupomorpha</taxon>
        <taxon>Chalcidoidea</taxon>
        <taxon>Agaonidae</taxon>
        <taxon>Agaoninae</taxon>
        <taxon>Ceratosolen</taxon>
    </lineage>
</organism>
<dbReference type="KEGG" id="csol:105365210"/>
<evidence type="ECO:0000313" key="3">
    <source>
        <dbReference type="RefSeq" id="XP_011501620.1"/>
    </source>
</evidence>
<dbReference type="AlphaFoldDB" id="A0AAJ6YP23"/>
<keyword evidence="2" id="KW-1185">Reference proteome</keyword>
<reference evidence="3" key="1">
    <citation type="submission" date="2025-08" db="UniProtKB">
        <authorList>
            <consortium name="RefSeq"/>
        </authorList>
    </citation>
    <scope>IDENTIFICATION</scope>
</reference>
<name>A0AAJ6YP23_9HYME</name>
<evidence type="ECO:0000313" key="2">
    <source>
        <dbReference type="Proteomes" id="UP000695007"/>
    </source>
</evidence>
<keyword evidence="1" id="KW-0812">Transmembrane</keyword>
<dbReference type="GeneID" id="105365210"/>
<protein>
    <submittedName>
        <fullName evidence="3">Uncharacterized protein LOC105365210</fullName>
    </submittedName>
</protein>
<dbReference type="RefSeq" id="XP_011501620.1">
    <property type="nucleotide sequence ID" value="XM_011503318.1"/>
</dbReference>